<name>A1VQA8_POLNA</name>
<dbReference type="Pfam" id="PF18821">
    <property type="entry name" value="LPD7"/>
    <property type="match status" value="1"/>
</dbReference>
<feature type="domain" description="TraI-like middle" evidence="4">
    <location>
        <begin position="253"/>
        <end position="340"/>
    </location>
</feature>
<organism evidence="5 6">
    <name type="scientific">Polaromonas naphthalenivorans (strain CJ2)</name>
    <dbReference type="NCBI Taxonomy" id="365044"/>
    <lineage>
        <taxon>Bacteria</taxon>
        <taxon>Pseudomonadati</taxon>
        <taxon>Pseudomonadota</taxon>
        <taxon>Betaproteobacteria</taxon>
        <taxon>Burkholderiales</taxon>
        <taxon>Comamonadaceae</taxon>
        <taxon>Polaromonas</taxon>
    </lineage>
</organism>
<dbReference type="STRING" id="365044.Pnap_2533"/>
<evidence type="ECO:0000313" key="5">
    <source>
        <dbReference type="EMBL" id="ABM37836.1"/>
    </source>
</evidence>
<accession>A1VQA8</accession>
<feature type="domain" description="MobA/VirD2-like nuclease" evidence="2">
    <location>
        <begin position="94"/>
        <end position="211"/>
    </location>
</feature>
<dbReference type="InterPro" id="IPR054462">
    <property type="entry name" value="TraI_M"/>
</dbReference>
<feature type="region of interest" description="Disordered" evidence="1">
    <location>
        <begin position="370"/>
        <end position="390"/>
    </location>
</feature>
<dbReference type="AlphaFoldDB" id="A1VQA8"/>
<keyword evidence="6" id="KW-1185">Reference proteome</keyword>
<dbReference type="KEGG" id="pna:Pnap_2533"/>
<dbReference type="Proteomes" id="UP000000644">
    <property type="component" value="Chromosome"/>
</dbReference>
<dbReference type="HOGENOM" id="CLU_016163_1_1_4"/>
<dbReference type="InterPro" id="IPR049751">
    <property type="entry name" value="TraI/MobA_relaxases"/>
</dbReference>
<evidence type="ECO:0000256" key="1">
    <source>
        <dbReference type="SAM" id="MobiDB-lite"/>
    </source>
</evidence>
<dbReference type="Pfam" id="PF22863">
    <property type="entry name" value="TraI_middle"/>
    <property type="match status" value="1"/>
</dbReference>
<sequence length="659" mass="73187">MSCVNVPTRSNQPHQAAKTKQSEWSMLAKVILLKKSWKTVASAANYVVDDLKKMPEQPEPGSYEPENAVNYLAREGVLEAASFNMEGLNPTDPDDRRQIIKLMDGTARAWASRSKANPKTNPFYHVVLSWKEGEQPTIDQATAAAARALNAVGMTNNQAFFAIHRDKDHHHHIHIIANRVHPDKLVLTGPPRYDFLVLDKTCREIELEQGWQHDNGPHVVIDGQIKRLTHALRRQIGLETDKSLAPFAPAVKARMGEVKAGLPSLAGWLKDKVAPELLATQNWPEFHDACAARGLRVVKVKSGLIFEANMLDKATQTKASAVHYALSLGRLQNRFGAYQPPDIATAPATWANGPKFGSTYNDYVARIACGTDPDSQEHPGRTGRGGQRDQARLHRAIARTALFEQYKLEKYTAKDSRKAARNDLRVLHKSEKSGLLNQLASVKAGTVATLQNQYGSQVARLLWAAQRTAAMEDLADRQRQERLALTRANAMEWLPWLERQAALGNEAAIAALRGLRYRAQREKIKQKAGVEGEDLGPINPLAAQENSISGTARPDYFDIRTAQLRITPEHSIEYLDARGKVRLTDSGPRIDLTQENDQQAMQAGLLLASQKYGGEVFVTGSLAFRELAAKEALMMGIRVKNPELAHISVDRNRNIEMQL</sequence>
<proteinExistence type="predicted"/>
<dbReference type="InterPro" id="IPR040677">
    <property type="entry name" value="LPD7"/>
</dbReference>
<evidence type="ECO:0000259" key="2">
    <source>
        <dbReference type="Pfam" id="PF03432"/>
    </source>
</evidence>
<feature type="compositionally biased region" description="Basic and acidic residues" evidence="1">
    <location>
        <begin position="375"/>
        <end position="390"/>
    </location>
</feature>
<gene>
    <name evidence="5" type="ordered locus">Pnap_2533</name>
</gene>
<dbReference type="InterPro" id="IPR005094">
    <property type="entry name" value="Endonuclease_MobA/VirD2"/>
</dbReference>
<evidence type="ECO:0000259" key="4">
    <source>
        <dbReference type="Pfam" id="PF22863"/>
    </source>
</evidence>
<reference evidence="6" key="1">
    <citation type="journal article" date="2009" name="Environ. Microbiol.">
        <title>The genome of Polaromonas naphthalenivorans strain CJ2, isolated from coal tar-contaminated sediment, reveals physiological and metabolic versatility and evolution through extensive horizontal gene transfer.</title>
        <authorList>
            <person name="Yagi J.M."/>
            <person name="Sims D."/>
            <person name="Brettin T."/>
            <person name="Bruce D."/>
            <person name="Madsen E.L."/>
        </authorList>
    </citation>
    <scope>NUCLEOTIDE SEQUENCE [LARGE SCALE GENOMIC DNA]</scope>
    <source>
        <strain evidence="6">CJ2</strain>
    </source>
</reference>
<feature type="domain" description="Large polyvalent protein-associated" evidence="3">
    <location>
        <begin position="565"/>
        <end position="648"/>
    </location>
</feature>
<dbReference type="Pfam" id="PF03432">
    <property type="entry name" value="Relaxase"/>
    <property type="match status" value="1"/>
</dbReference>
<dbReference type="eggNOG" id="COG3206">
    <property type="taxonomic scope" value="Bacteria"/>
</dbReference>
<protein>
    <submittedName>
        <fullName evidence="5">Relaxase/mobilization nuclease family protein</fullName>
    </submittedName>
</protein>
<dbReference type="EMBL" id="CP000529">
    <property type="protein sequence ID" value="ABM37836.1"/>
    <property type="molecule type" value="Genomic_DNA"/>
</dbReference>
<feature type="region of interest" description="Disordered" evidence="1">
    <location>
        <begin position="1"/>
        <end position="20"/>
    </location>
</feature>
<evidence type="ECO:0000259" key="3">
    <source>
        <dbReference type="Pfam" id="PF18821"/>
    </source>
</evidence>
<dbReference type="OrthoDB" id="279005at2"/>
<dbReference type="NCBIfam" id="NF041893">
    <property type="entry name" value="TraI_MobP_relax"/>
    <property type="match status" value="1"/>
</dbReference>
<evidence type="ECO:0000313" key="6">
    <source>
        <dbReference type="Proteomes" id="UP000000644"/>
    </source>
</evidence>